<dbReference type="EMBL" id="JAAGXA010000006">
    <property type="protein sequence ID" value="NEN78548.1"/>
    <property type="molecule type" value="Genomic_DNA"/>
</dbReference>
<dbReference type="PANTHER" id="PTHR43283">
    <property type="entry name" value="BETA-LACTAMASE-RELATED"/>
    <property type="match status" value="1"/>
</dbReference>
<dbReference type="InterPro" id="IPR001466">
    <property type="entry name" value="Beta-lactam-related"/>
</dbReference>
<feature type="domain" description="Beta-lactamase-related" evidence="1">
    <location>
        <begin position="12"/>
        <end position="369"/>
    </location>
</feature>
<evidence type="ECO:0000313" key="3">
    <source>
        <dbReference type="Proteomes" id="UP000468687"/>
    </source>
</evidence>
<organism evidence="2 3">
    <name type="scientific">Nocardioides zeae</name>
    <dbReference type="NCBI Taxonomy" id="1457234"/>
    <lineage>
        <taxon>Bacteria</taxon>
        <taxon>Bacillati</taxon>
        <taxon>Actinomycetota</taxon>
        <taxon>Actinomycetes</taxon>
        <taxon>Propionibacteriales</taxon>
        <taxon>Nocardioidaceae</taxon>
        <taxon>Nocardioides</taxon>
    </lineage>
</organism>
<gene>
    <name evidence="2" type="ORF">G3T38_09685</name>
</gene>
<proteinExistence type="predicted"/>
<protein>
    <submittedName>
        <fullName evidence="2">Beta-lactamase family protein</fullName>
    </submittedName>
</protein>
<comment type="caution">
    <text evidence="2">The sequence shown here is derived from an EMBL/GenBank/DDBJ whole genome shotgun (WGS) entry which is preliminary data.</text>
</comment>
<evidence type="ECO:0000313" key="2">
    <source>
        <dbReference type="EMBL" id="NEN78548.1"/>
    </source>
</evidence>
<evidence type="ECO:0000259" key="1">
    <source>
        <dbReference type="Pfam" id="PF00144"/>
    </source>
</evidence>
<dbReference type="SUPFAM" id="SSF56601">
    <property type="entry name" value="beta-lactamase/transpeptidase-like"/>
    <property type="match status" value="1"/>
</dbReference>
<dbReference type="Pfam" id="PF00144">
    <property type="entry name" value="Beta-lactamase"/>
    <property type="match status" value="1"/>
</dbReference>
<dbReference type="Gene3D" id="3.40.710.10">
    <property type="entry name" value="DD-peptidase/beta-lactamase superfamily"/>
    <property type="match status" value="1"/>
</dbReference>
<accession>A0A6P0HIQ3</accession>
<keyword evidence="3" id="KW-1185">Reference proteome</keyword>
<dbReference type="InterPro" id="IPR012338">
    <property type="entry name" value="Beta-lactam/transpept-like"/>
</dbReference>
<name>A0A6P0HIQ3_9ACTN</name>
<dbReference type="Proteomes" id="UP000468687">
    <property type="component" value="Unassembled WGS sequence"/>
</dbReference>
<reference evidence="2 3" key="1">
    <citation type="journal article" date="2014" name="Int. J. Syst. Evol. Microbiol.">
        <title>Nocardioides zeae sp. nov., isolated from the stem of Zea mays.</title>
        <authorList>
            <person name="Glaeser S.P."/>
            <person name="McInroy J.A."/>
            <person name="Busse H.J."/>
            <person name="Kampfer P."/>
        </authorList>
    </citation>
    <scope>NUCLEOTIDE SEQUENCE [LARGE SCALE GENOMIC DNA]</scope>
    <source>
        <strain evidence="2 3">JCM 30728</strain>
    </source>
</reference>
<sequence>MSNRQLHRLTSAIEADIERGLYHGAVVKVARHGEVVLDTALGSTDVVAGRHASRSDVFRVLSVSKALTNTLVYNAIDRGLLSFNTRVVDVIPEFLGHDRFLAANKERVTLGHLLTHRAGMVVTPEPLPYRRLGDLSDVVAAICELPLAAVPGSVVNYSPALNHALMGEMCRRVNGDARFSDSMQREVLDPLGMVDTAFGLPERLASRIVPIRAVFGEEGWLTASDLEILNEVIDGDAEMPWVGSVTTAHDLFLLAEMYRRNGLDESGEPLLSRAVIDKVTRVQTGDEPNDLYRRIAEARGWEVGPGNLGFGFALSGTGVAPSFFGTMTSPRTFGNYGAGSTLFWVDPENDVTFVCLTAGAMEEGDNVLRFQRLSDLAISAVV</sequence>
<dbReference type="AlphaFoldDB" id="A0A6P0HIQ3"/>
<dbReference type="InterPro" id="IPR050789">
    <property type="entry name" value="Diverse_Enzym_Activities"/>
</dbReference>
<dbReference type="PANTHER" id="PTHR43283:SF3">
    <property type="entry name" value="BETA-LACTAMASE FAMILY PROTEIN (AFU_ORTHOLOGUE AFUA_5G07500)"/>
    <property type="match status" value="1"/>
</dbReference>